<organism evidence="1 2">
    <name type="scientific">Pandoraea norimbergensis</name>
    <dbReference type="NCBI Taxonomy" id="93219"/>
    <lineage>
        <taxon>Bacteria</taxon>
        <taxon>Pseudomonadati</taxon>
        <taxon>Pseudomonadota</taxon>
        <taxon>Betaproteobacteria</taxon>
        <taxon>Burkholderiales</taxon>
        <taxon>Burkholderiaceae</taxon>
        <taxon>Pandoraea</taxon>
    </lineage>
</organism>
<name>A0ABM5WL34_9BURK</name>
<keyword evidence="2" id="KW-1185">Reference proteome</keyword>
<dbReference type="Pfam" id="PF06041">
    <property type="entry name" value="DUF924"/>
    <property type="match status" value="1"/>
</dbReference>
<evidence type="ECO:0000313" key="1">
    <source>
        <dbReference type="EMBL" id="ALS61210.1"/>
    </source>
</evidence>
<evidence type="ECO:0000313" key="2">
    <source>
        <dbReference type="Proteomes" id="UP000060277"/>
    </source>
</evidence>
<accession>A0ABM5WL34</accession>
<dbReference type="SUPFAM" id="SSF48452">
    <property type="entry name" value="TPR-like"/>
    <property type="match status" value="1"/>
</dbReference>
<reference evidence="2" key="1">
    <citation type="submission" date="2015-12" db="EMBL/GenBank/DDBJ databases">
        <title>Complete genome sequence of Pandoraea norimbergensis DSM 11628.</title>
        <authorList>
            <person name="Ee R."/>
            <person name="Lim Y.-L."/>
            <person name="Yong D."/>
            <person name="Yin W.-F."/>
            <person name="Chan K.-G."/>
        </authorList>
    </citation>
    <scope>NUCLEOTIDE SEQUENCE [LARGE SCALE GENOMIC DNA]</scope>
    <source>
        <strain evidence="2">DSM 11628</strain>
    </source>
</reference>
<gene>
    <name evidence="1" type="ORF">AT302_16930</name>
</gene>
<dbReference type="Proteomes" id="UP000060277">
    <property type="component" value="Chromosome"/>
</dbReference>
<proteinExistence type="predicted"/>
<protein>
    <recommendedName>
        <fullName evidence="3">DUF924 domain-containing protein</fullName>
    </recommendedName>
</protein>
<dbReference type="InterPro" id="IPR010323">
    <property type="entry name" value="DUF924"/>
</dbReference>
<sequence>MRGTMSNHSPATAPSTNAMNAANDAPWQAVLDFWFGTPDAEVYGLARPEWFRKSEAFDEEIRARFGASYAQALAGELDDWANTPLGACALIVMLDQFSRNLFRGKAGAFSGDARALAVARRLVEAGDDQRLPTPQHRVFVYLPFEHDESLESQHLSLELYEQLAKSHGMVDNLDYARRHAVIIERFGRYPHRNAALGRASTPEEIAFLKEPGSSF</sequence>
<dbReference type="Gene3D" id="1.25.40.10">
    <property type="entry name" value="Tetratricopeptide repeat domain"/>
    <property type="match status" value="1"/>
</dbReference>
<dbReference type="Gene3D" id="1.20.58.320">
    <property type="entry name" value="TPR-like"/>
    <property type="match status" value="1"/>
</dbReference>
<evidence type="ECO:0008006" key="3">
    <source>
        <dbReference type="Google" id="ProtNLM"/>
    </source>
</evidence>
<dbReference type="InterPro" id="IPR011990">
    <property type="entry name" value="TPR-like_helical_dom_sf"/>
</dbReference>
<dbReference type="EMBL" id="CP013480">
    <property type="protein sequence ID" value="ALS61210.1"/>
    <property type="molecule type" value="Genomic_DNA"/>
</dbReference>